<dbReference type="Pfam" id="PF02518">
    <property type="entry name" value="HATPase_c"/>
    <property type="match status" value="1"/>
</dbReference>
<dbReference type="SUPFAM" id="SSF55781">
    <property type="entry name" value="GAF domain-like"/>
    <property type="match status" value="1"/>
</dbReference>
<dbReference type="Gene3D" id="3.30.450.20">
    <property type="entry name" value="PAS domain"/>
    <property type="match status" value="2"/>
</dbReference>
<evidence type="ECO:0000259" key="8">
    <source>
        <dbReference type="PROSITE" id="PS50113"/>
    </source>
</evidence>
<dbReference type="CDD" id="cd00075">
    <property type="entry name" value="HATPase"/>
    <property type="match status" value="1"/>
</dbReference>
<dbReference type="Gene3D" id="1.10.287.130">
    <property type="match status" value="1"/>
</dbReference>
<dbReference type="InterPro" id="IPR005467">
    <property type="entry name" value="His_kinase_dom"/>
</dbReference>
<dbReference type="EMBL" id="QUMU01000003">
    <property type="protein sequence ID" value="REG34651.1"/>
    <property type="molecule type" value="Genomic_DNA"/>
</dbReference>
<feature type="domain" description="Histidine kinase" evidence="7">
    <location>
        <begin position="519"/>
        <end position="734"/>
    </location>
</feature>
<dbReference type="InterPro" id="IPR003661">
    <property type="entry name" value="HisK_dim/P_dom"/>
</dbReference>
<dbReference type="EC" id="2.7.13.3" evidence="2"/>
<dbReference type="Gene3D" id="3.30.565.10">
    <property type="entry name" value="Histidine kinase-like ATPase, C-terminal domain"/>
    <property type="match status" value="1"/>
</dbReference>
<dbReference type="InterPro" id="IPR003018">
    <property type="entry name" value="GAF"/>
</dbReference>
<dbReference type="SUPFAM" id="SSF55785">
    <property type="entry name" value="PYP-like sensor domain (PAS domain)"/>
    <property type="match status" value="1"/>
</dbReference>
<dbReference type="InterPro" id="IPR035965">
    <property type="entry name" value="PAS-like_dom_sf"/>
</dbReference>
<name>A0ABX9K719_9BACT</name>
<comment type="catalytic activity">
    <reaction evidence="1">
        <text>ATP + protein L-histidine = ADP + protein N-phospho-L-histidine.</text>
        <dbReference type="EC" id="2.7.13.3"/>
    </reaction>
</comment>
<dbReference type="RefSeq" id="WP_053066462.1">
    <property type="nucleotide sequence ID" value="NZ_CP011509.1"/>
</dbReference>
<dbReference type="PROSITE" id="PS50109">
    <property type="entry name" value="HIS_KIN"/>
    <property type="match status" value="1"/>
</dbReference>
<evidence type="ECO:0000259" key="7">
    <source>
        <dbReference type="PROSITE" id="PS50109"/>
    </source>
</evidence>
<reference evidence="9 10" key="1">
    <citation type="submission" date="2018-08" db="EMBL/GenBank/DDBJ databases">
        <title>Genomic Encyclopedia of Archaeal and Bacterial Type Strains, Phase II (KMG-II): from individual species to whole genera.</title>
        <authorList>
            <person name="Goeker M."/>
        </authorList>
    </citation>
    <scope>NUCLEOTIDE SEQUENCE [LARGE SCALE GENOMIC DNA]</scope>
    <source>
        <strain evidence="9 10">DSM 2261</strain>
    </source>
</reference>
<dbReference type="InterPro" id="IPR013656">
    <property type="entry name" value="PAS_4"/>
</dbReference>
<accession>A0ABX9K719</accession>
<dbReference type="Pfam" id="PF08448">
    <property type="entry name" value="PAS_4"/>
    <property type="match status" value="1"/>
</dbReference>
<keyword evidence="3" id="KW-0597">Phosphoprotein</keyword>
<evidence type="ECO:0000313" key="9">
    <source>
        <dbReference type="EMBL" id="REG34651.1"/>
    </source>
</evidence>
<dbReference type="PROSITE" id="PS50113">
    <property type="entry name" value="PAC"/>
    <property type="match status" value="1"/>
</dbReference>
<dbReference type="InterPro" id="IPR004358">
    <property type="entry name" value="Sig_transdc_His_kin-like_C"/>
</dbReference>
<dbReference type="SMART" id="SM00388">
    <property type="entry name" value="HisKA"/>
    <property type="match status" value="1"/>
</dbReference>
<dbReference type="Pfam" id="PF00512">
    <property type="entry name" value="HisKA"/>
    <property type="match status" value="1"/>
</dbReference>
<keyword evidence="4" id="KW-0808">Transferase</keyword>
<dbReference type="PRINTS" id="PR00344">
    <property type="entry name" value="BCTRLSENSOR"/>
</dbReference>
<evidence type="ECO:0000313" key="10">
    <source>
        <dbReference type="Proteomes" id="UP000256345"/>
    </source>
</evidence>
<comment type="caution">
    <text evidence="9">The sequence shown here is derived from an EMBL/GenBank/DDBJ whole genome shotgun (WGS) entry which is preliminary data.</text>
</comment>
<keyword evidence="5" id="KW-0418">Kinase</keyword>
<organism evidence="9 10">
    <name type="scientific">Archangium gephyra</name>
    <dbReference type="NCBI Taxonomy" id="48"/>
    <lineage>
        <taxon>Bacteria</taxon>
        <taxon>Pseudomonadati</taxon>
        <taxon>Myxococcota</taxon>
        <taxon>Myxococcia</taxon>
        <taxon>Myxococcales</taxon>
        <taxon>Cystobacterineae</taxon>
        <taxon>Archangiaceae</taxon>
        <taxon>Archangium</taxon>
    </lineage>
</organism>
<dbReference type="InterPro" id="IPR000014">
    <property type="entry name" value="PAS"/>
</dbReference>
<dbReference type="SUPFAM" id="SSF55874">
    <property type="entry name" value="ATPase domain of HSP90 chaperone/DNA topoisomerase II/histidine kinase"/>
    <property type="match status" value="1"/>
</dbReference>
<dbReference type="SMART" id="SM00387">
    <property type="entry name" value="HATPase_c"/>
    <property type="match status" value="1"/>
</dbReference>
<dbReference type="InterPro" id="IPR036890">
    <property type="entry name" value="HATPase_C_sf"/>
</dbReference>
<evidence type="ECO:0000256" key="2">
    <source>
        <dbReference type="ARBA" id="ARBA00012438"/>
    </source>
</evidence>
<dbReference type="PANTHER" id="PTHR43047">
    <property type="entry name" value="TWO-COMPONENT HISTIDINE PROTEIN KINASE"/>
    <property type="match status" value="1"/>
</dbReference>
<dbReference type="SUPFAM" id="SSF47384">
    <property type="entry name" value="Homodimeric domain of signal transducing histidine kinase"/>
    <property type="match status" value="1"/>
</dbReference>
<sequence length="740" mass="81919">MSEHIDGTLSSQLEPALYRRAPYLLPGEPEDLFAGGGEMGAHMRAFDWAATSLGPVEGWSQSLRSAVSICLTSRFPILIYGGPELLVIYNDAFIPYFGRKHPELALGRPGREAWPEIWHIIGPMLEGVLATGRATWADDLMLAINRNGYLEETYRTFSYSPIGIEAGRVEGVFNAVNFTTERVIGERRLHTLRQLAEHVSESRTPEAACRQVARTFAANPADVPFALLYQWDEPHAQATLVGSAGLETDVDASRWPLAQVAATGRMEVLTDVHARFGALPGGPWDESPHTAVLLPISQPGQKVPYGVLVAGVSPRRALDDSYRSFFEMAAGHVASAVANAQAYEAERRRAEQLAELERATQDALRREQRYAAELEAKQRLLDAVLQQMPAGVIISEPSGRMTFFNHQQEELVRGPMHRANSVAEYTGFHGFHPDGRPLQTEEWPLVRALLQGEVVTDQELLVERHDGERATVRVSASPVRDPEGRLIAGVAITRDVTRHKEQEAELRRRVEFEQQLIGIVSHDLRNPINAITLAAHALLRREELDARATKSASRILSSAERATRMIRDLLDFTQARLGGGISLERRPTDLRHLVDQVLDEVGVAWPERHLEVRQRGCTRGDWDSDRMAQVVSNLVTNALKYSPMDTPVSVELRGGDEAVELWVHNDGPPIPPELLPRLFEPLQRGTLQADRASRSIGLGLYIVKHLVEAHGGTVAARSGQGRGTTFTVRLPRSPGALAHH</sequence>
<evidence type="ECO:0000256" key="4">
    <source>
        <dbReference type="ARBA" id="ARBA00022679"/>
    </source>
</evidence>
<keyword evidence="6" id="KW-0175">Coiled coil</keyword>
<evidence type="ECO:0000256" key="1">
    <source>
        <dbReference type="ARBA" id="ARBA00000085"/>
    </source>
</evidence>
<dbReference type="NCBIfam" id="TIGR00229">
    <property type="entry name" value="sensory_box"/>
    <property type="match status" value="1"/>
</dbReference>
<keyword evidence="10" id="KW-1185">Reference proteome</keyword>
<protein>
    <recommendedName>
        <fullName evidence="2">histidine kinase</fullName>
        <ecNumber evidence="2">2.7.13.3</ecNumber>
    </recommendedName>
</protein>
<dbReference type="PANTHER" id="PTHR43047:SF72">
    <property type="entry name" value="OSMOSENSING HISTIDINE PROTEIN KINASE SLN1"/>
    <property type="match status" value="1"/>
</dbReference>
<dbReference type="Gene3D" id="3.30.450.40">
    <property type="match status" value="1"/>
</dbReference>
<evidence type="ECO:0000256" key="6">
    <source>
        <dbReference type="SAM" id="Coils"/>
    </source>
</evidence>
<gene>
    <name evidence="9" type="ORF">ATI61_103558</name>
</gene>
<dbReference type="CDD" id="cd00082">
    <property type="entry name" value="HisKA"/>
    <property type="match status" value="1"/>
</dbReference>
<dbReference type="Pfam" id="PF13185">
    <property type="entry name" value="GAF_2"/>
    <property type="match status" value="1"/>
</dbReference>
<proteinExistence type="predicted"/>
<dbReference type="SMART" id="SM00065">
    <property type="entry name" value="GAF"/>
    <property type="match status" value="1"/>
</dbReference>
<evidence type="ECO:0000256" key="5">
    <source>
        <dbReference type="ARBA" id="ARBA00022777"/>
    </source>
</evidence>
<evidence type="ECO:0000256" key="3">
    <source>
        <dbReference type="ARBA" id="ARBA00022553"/>
    </source>
</evidence>
<dbReference type="Proteomes" id="UP000256345">
    <property type="component" value="Unassembled WGS sequence"/>
</dbReference>
<dbReference type="InterPro" id="IPR003594">
    <property type="entry name" value="HATPase_dom"/>
</dbReference>
<feature type="domain" description="PAC" evidence="8">
    <location>
        <begin position="456"/>
        <end position="508"/>
    </location>
</feature>
<dbReference type="InterPro" id="IPR029016">
    <property type="entry name" value="GAF-like_dom_sf"/>
</dbReference>
<dbReference type="InterPro" id="IPR036097">
    <property type="entry name" value="HisK_dim/P_sf"/>
</dbReference>
<dbReference type="InterPro" id="IPR000700">
    <property type="entry name" value="PAS-assoc_C"/>
</dbReference>
<dbReference type="CDD" id="cd00130">
    <property type="entry name" value="PAS"/>
    <property type="match status" value="1"/>
</dbReference>
<feature type="coiled-coil region" evidence="6">
    <location>
        <begin position="333"/>
        <end position="373"/>
    </location>
</feature>